<dbReference type="PANTHER" id="PTHR40866:SF1">
    <property type="entry name" value="BED-TYPE DOMAIN-CONTAINING PROTEIN"/>
    <property type="match status" value="1"/>
</dbReference>
<organism evidence="1 2">
    <name type="scientific">Phytophthora aleatoria</name>
    <dbReference type="NCBI Taxonomy" id="2496075"/>
    <lineage>
        <taxon>Eukaryota</taxon>
        <taxon>Sar</taxon>
        <taxon>Stramenopiles</taxon>
        <taxon>Oomycota</taxon>
        <taxon>Peronosporomycetes</taxon>
        <taxon>Peronosporales</taxon>
        <taxon>Peronosporaceae</taxon>
        <taxon>Phytophthora</taxon>
    </lineage>
</organism>
<protein>
    <submittedName>
        <fullName evidence="1">Uncharacterized protein</fullName>
    </submittedName>
</protein>
<dbReference type="Proteomes" id="UP000709295">
    <property type="component" value="Unassembled WGS sequence"/>
</dbReference>
<comment type="caution">
    <text evidence="1">The sequence shown here is derived from an EMBL/GenBank/DDBJ whole genome shotgun (WGS) entry which is preliminary data.</text>
</comment>
<reference evidence="1" key="1">
    <citation type="submission" date="2021-01" db="EMBL/GenBank/DDBJ databases">
        <title>Phytophthora aleatoria, a newly-described species from Pinus radiata is distinct from Phytophthora cactorum isolates based on comparative genomics.</title>
        <authorList>
            <person name="Mcdougal R."/>
            <person name="Panda P."/>
            <person name="Williams N."/>
            <person name="Studholme D.J."/>
        </authorList>
    </citation>
    <scope>NUCLEOTIDE SEQUENCE</scope>
    <source>
        <strain evidence="1">NZFS 4037</strain>
    </source>
</reference>
<name>A0A8J5I5G5_9STRA</name>
<dbReference type="EMBL" id="JAENGY010002772">
    <property type="protein sequence ID" value="KAG6943272.1"/>
    <property type="molecule type" value="Genomic_DNA"/>
</dbReference>
<proteinExistence type="predicted"/>
<accession>A0A8J5I5G5</accession>
<evidence type="ECO:0000313" key="1">
    <source>
        <dbReference type="EMBL" id="KAG6943272.1"/>
    </source>
</evidence>
<sequence length="127" mass="13949">MSTLSRCSRVRCPLLCMAPLVNAETDDLSAASHHAILDTMLARDYGKSMQQCLFLVGDNWSVNRRLAVQMGGGVPLVGFASARINRAVSQCLSECADVLDSVQALKVKMRHYTTLPDSGKYFDCFCK</sequence>
<keyword evidence="2" id="KW-1185">Reference proteome</keyword>
<gene>
    <name evidence="1" type="ORF">JG688_00017680</name>
</gene>
<dbReference type="PANTHER" id="PTHR40866">
    <property type="entry name" value="BED-TYPE DOMAIN-CONTAINING PROTEIN"/>
    <property type="match status" value="1"/>
</dbReference>
<dbReference type="AlphaFoldDB" id="A0A8J5I5G5"/>
<evidence type="ECO:0000313" key="2">
    <source>
        <dbReference type="Proteomes" id="UP000709295"/>
    </source>
</evidence>